<feature type="compositionally biased region" description="Acidic residues" evidence="5">
    <location>
        <begin position="577"/>
        <end position="597"/>
    </location>
</feature>
<dbReference type="Gene3D" id="3.30.890.10">
    <property type="entry name" value="Methyl-cpg-binding Protein 2, Chain A"/>
    <property type="match status" value="1"/>
</dbReference>
<evidence type="ECO:0000259" key="7">
    <source>
        <dbReference type="PROSITE" id="PS51058"/>
    </source>
</evidence>
<feature type="compositionally biased region" description="Acidic residues" evidence="5">
    <location>
        <begin position="43"/>
        <end position="69"/>
    </location>
</feature>
<name>A0A2D0QZZ4_ICTPU</name>
<sequence>MEGVTEELREQSEKGQDEIGPTLVNDTLPVGKDDPSVPTVMDPGEDETEPPPDWLEPLEDCDDEGDEGVEIDRSSKRRSRRGNNTSRRRGRPSVSSNSVWVDCPDLGSGWKRKVIFWRAGKSATYYMSPKGIRFRSKVQLAKHLKADLALFDYKEGKFVDAVIPRKRRKVRVKEETRRSSLSPSRATTPDLDKARALENLTTPPQNGPLSPQRPQLIPITPSTSPTLKTSYRSPPELTRVSPTILQQPSPSPSLKLDDLSVQNNSVSQSWLQSSLAPVSPTKTPESDFPTYPNGQSAAKDSPYLHPHPQTQLALDPEGGMQDHGLPPLEGCANCGCKYTGMGSGKHLLCPKCRPRRNQHPHIVFRKVGQDRWILGNTKNDNSLKKKIPQLGKRRHPSRSLRLMAQQEKEKEVIKKEVQQDSDDDDDGPDAGPDDDDDYGPRKRKRRMCGQCKACLRNENCGKCDFCLDKTRYGGPNKLRQKCRFRQCQVRSRLQTGSLKYARSVGLADSGQGEPSPRKHGRRWGRRKMKRRSRSNTYCTDDENDDEGKHGGGRRSVRKGRKGRPRKYVRRLKRVKDEEEDKVSDPEIEDGGPGDLEQDPFVVCDDGSSGFYESEELFSNNYIQNGADLDVLRSSGHQPVEVEYPELPQGPQLVYTLPGLPDGSQLLSSVLPNGVPLQLSAVPGTHAPLMLEDVPGKAAPQQHSEVLTNNSTSLQLSDFLRNHGLELVEVDTTIPHILPALPSHEPERQGEPGILDASPEIYSLPDSTESSSVRDSGLLELLTSLRRTILPAHWVGVMANGPILQLFQCSKLSPMADTVLQIDPGFLYQISVQNQPLLPTHALYERHPARLTSVSQVVTLLLDLEELNVCQGYQSFEANSQREPLLCARAALCQLLVPQDEDCCDKCQECNPVITS</sequence>
<feature type="compositionally biased region" description="Basic and acidic residues" evidence="5">
    <location>
        <begin position="1"/>
        <end position="17"/>
    </location>
</feature>
<feature type="compositionally biased region" description="Low complexity" evidence="5">
    <location>
        <begin position="245"/>
        <end position="254"/>
    </location>
</feature>
<evidence type="ECO:0000256" key="5">
    <source>
        <dbReference type="SAM" id="MobiDB-lite"/>
    </source>
</evidence>
<feature type="compositionally biased region" description="Basic and acidic residues" evidence="5">
    <location>
        <begin position="406"/>
        <end position="418"/>
    </location>
</feature>
<evidence type="ECO:0000313" key="9">
    <source>
        <dbReference type="RefSeq" id="XP_017323967.1"/>
    </source>
</evidence>
<keyword evidence="8" id="KW-1185">Reference proteome</keyword>
<feature type="domain" description="CXXC-type" evidence="7">
    <location>
        <begin position="441"/>
        <end position="488"/>
    </location>
</feature>
<feature type="compositionally biased region" description="Basic residues" evidence="5">
    <location>
        <begin position="75"/>
        <end position="91"/>
    </location>
</feature>
<accession>A0A2D0QZZ4</accession>
<feature type="region of interest" description="Disordered" evidence="5">
    <location>
        <begin position="173"/>
        <end position="258"/>
    </location>
</feature>
<dbReference type="GO" id="GO:0003677">
    <property type="term" value="F:DNA binding"/>
    <property type="evidence" value="ECO:0007669"/>
    <property type="project" value="InterPro"/>
</dbReference>
<organism evidence="8 10">
    <name type="scientific">Ictalurus punctatus</name>
    <name type="common">Channel catfish</name>
    <name type="synonym">Silurus punctatus</name>
    <dbReference type="NCBI Taxonomy" id="7998"/>
    <lineage>
        <taxon>Eukaryota</taxon>
        <taxon>Metazoa</taxon>
        <taxon>Chordata</taxon>
        <taxon>Craniata</taxon>
        <taxon>Vertebrata</taxon>
        <taxon>Euteleostomi</taxon>
        <taxon>Actinopterygii</taxon>
        <taxon>Neopterygii</taxon>
        <taxon>Teleostei</taxon>
        <taxon>Ostariophysi</taxon>
        <taxon>Siluriformes</taxon>
        <taxon>Ictaluridae</taxon>
        <taxon>Ictalurus</taxon>
    </lineage>
</organism>
<dbReference type="STRING" id="7998.ENSIPUP00000018467"/>
<dbReference type="SUPFAM" id="SSF54171">
    <property type="entry name" value="DNA-binding domain"/>
    <property type="match status" value="1"/>
</dbReference>
<evidence type="ECO:0000256" key="1">
    <source>
        <dbReference type="ARBA" id="ARBA00022723"/>
    </source>
</evidence>
<evidence type="ECO:0000256" key="4">
    <source>
        <dbReference type="PROSITE-ProRule" id="PRU00509"/>
    </source>
</evidence>
<feature type="compositionally biased region" description="Basic residues" evidence="5">
    <location>
        <begin position="384"/>
        <end position="398"/>
    </location>
</feature>
<reference evidence="8" key="1">
    <citation type="journal article" date="2016" name="Nat. Commun.">
        <title>The channel catfish genome sequence provides insights into the evolution of scale formation in teleosts.</title>
        <authorList>
            <person name="Liu Z."/>
            <person name="Liu S."/>
            <person name="Yao J."/>
            <person name="Bao L."/>
            <person name="Zhang J."/>
            <person name="Li Y."/>
            <person name="Jiang C."/>
            <person name="Sun L."/>
            <person name="Wang R."/>
            <person name="Zhang Y."/>
            <person name="Zhou T."/>
            <person name="Zeng Q."/>
            <person name="Fu Q."/>
            <person name="Gao S."/>
            <person name="Li N."/>
            <person name="Koren S."/>
            <person name="Jiang Y."/>
            <person name="Zimin A."/>
            <person name="Xu P."/>
            <person name="Phillippy A.M."/>
            <person name="Geng X."/>
            <person name="Song L."/>
            <person name="Sun F."/>
            <person name="Li C."/>
            <person name="Wang X."/>
            <person name="Chen A."/>
            <person name="Jin Y."/>
            <person name="Yuan Z."/>
            <person name="Yang Y."/>
            <person name="Tan S."/>
            <person name="Peatman E."/>
            <person name="Lu J."/>
            <person name="Qin Z."/>
            <person name="Dunham R."/>
            <person name="Li Z."/>
            <person name="Sonstegard T."/>
            <person name="Feng J."/>
            <person name="Danzmann R.G."/>
            <person name="Schroeder S."/>
            <person name="Scheffler B."/>
            <person name="Duke M.V."/>
            <person name="Ballard L."/>
            <person name="Kucuktas H."/>
            <person name="Kaltenboeck L."/>
            <person name="Liu H."/>
            <person name="Armbruster J."/>
            <person name="Xie Y."/>
            <person name="Kirby M.L."/>
            <person name="Tian Y."/>
            <person name="Flanagan M.E."/>
            <person name="Mu W."/>
            <person name="Waldbieser G.C."/>
        </authorList>
    </citation>
    <scope>NUCLEOTIDE SEQUENCE [LARGE SCALE GENOMIC DNA]</scope>
    <source>
        <strain evidence="8">SDA103</strain>
    </source>
</reference>
<gene>
    <name evidence="9 10" type="primary">mbd1a</name>
</gene>
<dbReference type="OrthoDB" id="10072024at2759"/>
<protein>
    <submittedName>
        <fullName evidence="9 10">Methyl-CpG-binding domain protein 1a isoform X1</fullName>
    </submittedName>
</protein>
<dbReference type="RefSeq" id="XP_017323968.1">
    <property type="nucleotide sequence ID" value="XM_017468479.3"/>
</dbReference>
<keyword evidence="2 4" id="KW-0863">Zinc-finger</keyword>
<keyword evidence="3" id="KW-0862">Zinc</keyword>
<dbReference type="AlphaFoldDB" id="A0A2D0QZZ4"/>
<feature type="compositionally biased region" description="Polar residues" evidence="5">
    <location>
        <begin position="220"/>
        <end position="232"/>
    </location>
</feature>
<evidence type="ECO:0000313" key="10">
    <source>
        <dbReference type="RefSeq" id="XP_017323968.1"/>
    </source>
</evidence>
<dbReference type="GeneID" id="108265790"/>
<dbReference type="InterPro" id="IPR001739">
    <property type="entry name" value="Methyl_CpG_DNA-bd"/>
</dbReference>
<dbReference type="KEGG" id="ipu:108265790"/>
<reference evidence="9 10" key="2">
    <citation type="submission" date="2025-04" db="UniProtKB">
        <authorList>
            <consortium name="RefSeq"/>
        </authorList>
    </citation>
    <scope>IDENTIFICATION</scope>
    <source>
        <tissue evidence="9 10">Blood</tissue>
    </source>
</reference>
<feature type="compositionally biased region" description="Acidic residues" evidence="5">
    <location>
        <begin position="419"/>
        <end position="437"/>
    </location>
</feature>
<feature type="region of interest" description="Disordered" evidence="5">
    <location>
        <begin position="502"/>
        <end position="599"/>
    </location>
</feature>
<evidence type="ECO:0000259" key="6">
    <source>
        <dbReference type="PROSITE" id="PS50982"/>
    </source>
</evidence>
<dbReference type="GO" id="GO:0008270">
    <property type="term" value="F:zinc ion binding"/>
    <property type="evidence" value="ECO:0007669"/>
    <property type="project" value="UniProtKB-KW"/>
</dbReference>
<evidence type="ECO:0000256" key="2">
    <source>
        <dbReference type="ARBA" id="ARBA00022771"/>
    </source>
</evidence>
<evidence type="ECO:0000256" key="3">
    <source>
        <dbReference type="ARBA" id="ARBA00022833"/>
    </source>
</evidence>
<feature type="region of interest" description="Disordered" evidence="5">
    <location>
        <begin position="1"/>
        <end position="98"/>
    </location>
</feature>
<feature type="compositionally biased region" description="Basic residues" evidence="5">
    <location>
        <begin position="550"/>
        <end position="573"/>
    </location>
</feature>
<dbReference type="GeneTree" id="ENSGT00940000169444"/>
<dbReference type="PROSITE" id="PS50982">
    <property type="entry name" value="MBD"/>
    <property type="match status" value="1"/>
</dbReference>
<dbReference type="PROSITE" id="PS51058">
    <property type="entry name" value="ZF_CXXC"/>
    <property type="match status" value="1"/>
</dbReference>
<proteinExistence type="predicted"/>
<dbReference type="Pfam" id="PF01429">
    <property type="entry name" value="MBD"/>
    <property type="match status" value="1"/>
</dbReference>
<dbReference type="InterPro" id="IPR002857">
    <property type="entry name" value="Znf_CXXC"/>
</dbReference>
<feature type="domain" description="MBD" evidence="6">
    <location>
        <begin position="96"/>
        <end position="166"/>
    </location>
</feature>
<dbReference type="RefSeq" id="XP_017323967.1">
    <property type="nucleotide sequence ID" value="XM_017468478.3"/>
</dbReference>
<feature type="region of interest" description="Disordered" evidence="5">
    <location>
        <begin position="375"/>
        <end position="443"/>
    </location>
</feature>
<dbReference type="InterPro" id="IPR016177">
    <property type="entry name" value="DNA-bd_dom_sf"/>
</dbReference>
<dbReference type="CTD" id="797143"/>
<keyword evidence="1" id="KW-0479">Metal-binding</keyword>
<dbReference type="Pfam" id="PF02008">
    <property type="entry name" value="zf-CXXC"/>
    <property type="match status" value="1"/>
</dbReference>
<feature type="region of interest" description="Disordered" evidence="5">
    <location>
        <begin position="272"/>
        <end position="321"/>
    </location>
</feature>
<feature type="compositionally biased region" description="Polar residues" evidence="5">
    <location>
        <begin position="272"/>
        <end position="283"/>
    </location>
</feature>
<feature type="compositionally biased region" description="Polar residues" evidence="5">
    <location>
        <begin position="199"/>
        <end position="213"/>
    </location>
</feature>
<dbReference type="SMART" id="SM00391">
    <property type="entry name" value="MBD"/>
    <property type="match status" value="1"/>
</dbReference>
<evidence type="ECO:0000313" key="8">
    <source>
        <dbReference type="Proteomes" id="UP000221080"/>
    </source>
</evidence>
<dbReference type="Proteomes" id="UP000221080">
    <property type="component" value="Chromosome 5"/>
</dbReference>
<feature type="compositionally biased region" description="Basic residues" evidence="5">
    <location>
        <begin position="517"/>
        <end position="533"/>
    </location>
</feature>